<comment type="similarity">
    <text evidence="36">Belongs to the enoyl-CoA hydratase/isomerase family.</text>
</comment>
<comment type="pathway">
    <text evidence="3">Lipid metabolism; fatty acid beta-oxidation.</text>
</comment>
<evidence type="ECO:0000256" key="18">
    <source>
        <dbReference type="ARBA" id="ARBA00035863"/>
    </source>
</evidence>
<reference evidence="40" key="1">
    <citation type="submission" date="2003-08" db="EMBL/GenBank/DDBJ databases">
        <authorList>
            <person name="Birren B."/>
            <person name="Nusbaum C."/>
            <person name="Abebe A."/>
            <person name="Abouelleil A."/>
            <person name="Adekoya E."/>
            <person name="Ait-zahra M."/>
            <person name="Allen N."/>
            <person name="Allen T."/>
            <person name="An P."/>
            <person name="Anderson M."/>
            <person name="Anderson S."/>
            <person name="Arachchi H."/>
            <person name="Armbruster J."/>
            <person name="Bachantsang P."/>
            <person name="Baldwin J."/>
            <person name="Barry A."/>
            <person name="Bayul T."/>
            <person name="Blitshsteyn B."/>
            <person name="Bloom T."/>
            <person name="Blye J."/>
            <person name="Boguslavskiy L."/>
            <person name="Borowsky M."/>
            <person name="Boukhgalter B."/>
            <person name="Brunache A."/>
            <person name="Butler J."/>
            <person name="Calixte N."/>
            <person name="Calvo S."/>
            <person name="Camarata J."/>
            <person name="Campo K."/>
            <person name="Chang J."/>
            <person name="Cheshatsang Y."/>
            <person name="Citroen M."/>
            <person name="Collymore A."/>
            <person name="Considine T."/>
            <person name="Cook A."/>
            <person name="Cooke P."/>
            <person name="Corum B."/>
            <person name="Cuomo C."/>
            <person name="David R."/>
            <person name="Dawoe T."/>
            <person name="Degray S."/>
            <person name="Dodge S."/>
            <person name="Dooley K."/>
            <person name="Dorje P."/>
            <person name="Dorjee K."/>
            <person name="Dorris L."/>
            <person name="Duffey N."/>
            <person name="Dupes A."/>
            <person name="Elkins T."/>
            <person name="Engels R."/>
            <person name="Erickson J."/>
            <person name="Farina A."/>
            <person name="Faro S."/>
            <person name="Ferreira P."/>
            <person name="Fischer H."/>
            <person name="Fitzgerald M."/>
            <person name="Foley K."/>
            <person name="Gage D."/>
            <person name="Galagan J."/>
            <person name="Gearin G."/>
            <person name="Gnerre S."/>
            <person name="Gnirke A."/>
            <person name="Goyette A."/>
            <person name="Graham J."/>
            <person name="Grandbois E."/>
            <person name="Gyaltsen K."/>
            <person name="Hafez N."/>
            <person name="Hagopian D."/>
            <person name="Hagos B."/>
            <person name="Hall J."/>
            <person name="Hatcher B."/>
            <person name="Heller A."/>
            <person name="Higgins H."/>
            <person name="Honan T."/>
            <person name="Horn A."/>
            <person name="Houde N."/>
            <person name="Hughes L."/>
            <person name="Hulme W."/>
            <person name="Husby E."/>
            <person name="Iliev I."/>
            <person name="Jaffe D."/>
            <person name="Jones C."/>
            <person name="Kamal M."/>
            <person name="Kamat A."/>
            <person name="Kamvysselis M."/>
            <person name="Karlsson E."/>
            <person name="Kells C."/>
            <person name="Kieu A."/>
            <person name="Kisner P."/>
            <person name="Kodira C."/>
            <person name="Kulbokas E."/>
            <person name="Labutti K."/>
            <person name="Lama D."/>
            <person name="Landers T."/>
            <person name="Leger J."/>
            <person name="Levine S."/>
            <person name="Lewis D."/>
            <person name="Lewis T."/>
            <person name="Lindblad-toh K."/>
            <person name="Liu X."/>
            <person name="Lokyitsang T."/>
            <person name="Lokyitsang Y."/>
            <person name="Lucien O."/>
            <person name="Lui A."/>
            <person name="Ma L.J."/>
            <person name="Mabbitt R."/>
            <person name="Macdonald J."/>
            <person name="Maclean C."/>
            <person name="Major J."/>
            <person name="Manning J."/>
            <person name="Marabella R."/>
            <person name="Maru K."/>
            <person name="Matthews C."/>
            <person name="Mauceli E."/>
            <person name="Mccarthy M."/>
            <person name="Mcdonough S."/>
            <person name="Mcghee T."/>
            <person name="Meldrim J."/>
            <person name="Meneus L."/>
            <person name="Mesirov J."/>
            <person name="Mihalev A."/>
            <person name="Mihova T."/>
            <person name="Mikkelsen T."/>
            <person name="Mlenga V."/>
            <person name="Moru K."/>
            <person name="Mozes J."/>
            <person name="Mulrain L."/>
            <person name="Munson G."/>
            <person name="Naylor J."/>
            <person name="Newes C."/>
            <person name="Nguyen C."/>
            <person name="Nguyen N."/>
            <person name="Nguyen T."/>
            <person name="Nicol R."/>
            <person name="Nielsen C."/>
            <person name="Nizzari M."/>
            <person name="Norbu C."/>
            <person name="Norbu N."/>
            <person name="O'donnell P."/>
            <person name="Okoawo O."/>
            <person name="O'leary S."/>
            <person name="Omotosho B."/>
            <person name="O'neill K."/>
            <person name="Osman S."/>
            <person name="Parker S."/>
            <person name="Perrin D."/>
            <person name="Phunkhang P."/>
            <person name="Piqani B."/>
            <person name="Purcell S."/>
            <person name="Rachupka T."/>
            <person name="Ramasamy U."/>
            <person name="Rameau R."/>
            <person name="Ray V."/>
            <person name="Raymond C."/>
            <person name="Retta R."/>
            <person name="Richardson S."/>
            <person name="Rise C."/>
            <person name="Rodriguez J."/>
            <person name="Rogers J."/>
            <person name="Rogov P."/>
            <person name="Rutman M."/>
            <person name="Schupbach R."/>
            <person name="Seaman C."/>
            <person name="Settipalli S."/>
            <person name="Sharpe T."/>
            <person name="Sheridan J."/>
            <person name="Sherpa N."/>
            <person name="Shi J."/>
            <person name="Smirnov S."/>
            <person name="Smith C."/>
            <person name="Sougnez C."/>
            <person name="Spencer B."/>
            <person name="Stalker J."/>
            <person name="Stange-thomann N."/>
            <person name="Stavropoulos S."/>
            <person name="Stetson K."/>
            <person name="Stone C."/>
            <person name="Stone S."/>
            <person name="Stubbs M."/>
            <person name="Talamas J."/>
            <person name="Tchuinga P."/>
            <person name="Tenzing P."/>
            <person name="Tesfaye S."/>
            <person name="Theodore J."/>
            <person name="Thoulutsang Y."/>
            <person name="Topham K."/>
            <person name="Towey S."/>
            <person name="Tsamla T."/>
            <person name="Tsomo N."/>
            <person name="Vallee D."/>
            <person name="Vassiliev H."/>
            <person name="Venkataraman V."/>
            <person name="Vinson J."/>
            <person name="Vo A."/>
            <person name="Wade C."/>
            <person name="Wang S."/>
            <person name="Wangchuk T."/>
            <person name="Wangdi T."/>
            <person name="Whittaker C."/>
            <person name="Wilkinson J."/>
            <person name="Wu Y."/>
            <person name="Wyman D."/>
            <person name="Yadav S."/>
            <person name="Yang S."/>
            <person name="Yang X."/>
            <person name="Yeager S."/>
            <person name="Yee E."/>
            <person name="Young G."/>
            <person name="Zainoun J."/>
            <person name="Zembeck L."/>
            <person name="Zimmer A."/>
            <person name="Zody M."/>
            <person name="Lander E."/>
        </authorList>
    </citation>
    <scope>NUCLEOTIDE SEQUENCE [LARGE SCALE GENOMIC DNA]</scope>
</reference>
<evidence type="ECO:0000256" key="12">
    <source>
        <dbReference type="ARBA" id="ARBA00023098"/>
    </source>
</evidence>
<comment type="catalytic activity">
    <reaction evidence="34">
        <text>a (3S)-3-hydroxyacyl-CoA + NAD(+) = a 3-oxoacyl-CoA + NADH + H(+)</text>
        <dbReference type="Rhea" id="RHEA:22432"/>
        <dbReference type="ChEBI" id="CHEBI:15378"/>
        <dbReference type="ChEBI" id="CHEBI:57318"/>
        <dbReference type="ChEBI" id="CHEBI:57540"/>
        <dbReference type="ChEBI" id="CHEBI:57945"/>
        <dbReference type="ChEBI" id="CHEBI:90726"/>
        <dbReference type="EC" id="1.1.1.35"/>
    </reaction>
    <physiologicalReaction direction="left-to-right" evidence="34">
        <dbReference type="Rhea" id="RHEA:22433"/>
    </physiologicalReaction>
</comment>
<evidence type="ECO:0000256" key="10">
    <source>
        <dbReference type="ARBA" id="ARBA00023002"/>
    </source>
</evidence>
<evidence type="ECO:0000256" key="4">
    <source>
        <dbReference type="ARBA" id="ARBA00008750"/>
    </source>
</evidence>
<keyword evidence="11" id="KW-0520">NAD</keyword>
<evidence type="ECO:0000313" key="39">
    <source>
        <dbReference type="Ensembl" id="ENSCSAVP00000001175.1"/>
    </source>
</evidence>
<proteinExistence type="inferred from homology"/>
<dbReference type="InterPro" id="IPR036291">
    <property type="entry name" value="NAD(P)-bd_dom_sf"/>
</dbReference>
<accession>H2Y777</accession>
<evidence type="ECO:0000256" key="29">
    <source>
        <dbReference type="ARBA" id="ARBA00038365"/>
    </source>
</evidence>
<evidence type="ECO:0000256" key="30">
    <source>
        <dbReference type="ARBA" id="ARBA00039632"/>
    </source>
</evidence>
<evidence type="ECO:0000256" key="22">
    <source>
        <dbReference type="ARBA" id="ARBA00036336"/>
    </source>
</evidence>
<evidence type="ECO:0000256" key="28">
    <source>
        <dbReference type="ARBA" id="ARBA00036989"/>
    </source>
</evidence>
<comment type="catalytic activity">
    <reaction evidence="32">
        <text>(3S)-hydroxyhexadecanoyl-CoA + NAD(+) = 3-oxohexadecanoyl-CoA + NADH + H(+)</text>
        <dbReference type="Rhea" id="RHEA:31159"/>
        <dbReference type="ChEBI" id="CHEBI:15378"/>
        <dbReference type="ChEBI" id="CHEBI:57349"/>
        <dbReference type="ChEBI" id="CHEBI:57540"/>
        <dbReference type="ChEBI" id="CHEBI:57945"/>
        <dbReference type="ChEBI" id="CHEBI:62613"/>
    </reaction>
    <physiologicalReaction direction="left-to-right" evidence="32">
        <dbReference type="Rhea" id="RHEA:31160"/>
    </physiologicalReaction>
</comment>
<dbReference type="GO" id="GO:0004300">
    <property type="term" value="F:enoyl-CoA hydratase activity"/>
    <property type="evidence" value="ECO:0007669"/>
    <property type="project" value="UniProtKB-EC"/>
</dbReference>
<dbReference type="FunCoup" id="H2Y777">
    <property type="interactions" value="83"/>
</dbReference>
<reference evidence="39" key="3">
    <citation type="submission" date="2025-09" db="UniProtKB">
        <authorList>
            <consortium name="Ensembl"/>
        </authorList>
    </citation>
    <scope>IDENTIFICATION</scope>
</reference>
<evidence type="ECO:0000256" key="3">
    <source>
        <dbReference type="ARBA" id="ARBA00005005"/>
    </source>
</evidence>
<evidence type="ECO:0000256" key="5">
    <source>
        <dbReference type="ARBA" id="ARBA00011245"/>
    </source>
</evidence>
<dbReference type="GeneTree" id="ENSGT00940000157516"/>
<evidence type="ECO:0000256" key="24">
    <source>
        <dbReference type="ARBA" id="ARBA00036370"/>
    </source>
</evidence>
<dbReference type="InterPro" id="IPR006108">
    <property type="entry name" value="3HC_DH_C"/>
</dbReference>
<comment type="similarity">
    <text evidence="29">In the C-terminal section; belongs to the 3-hydroxyacyl-CoA dehydrogenase family.</text>
</comment>
<evidence type="ECO:0000256" key="21">
    <source>
        <dbReference type="ARBA" id="ARBA00035959"/>
    </source>
</evidence>
<dbReference type="GO" id="GO:0006635">
    <property type="term" value="P:fatty acid beta-oxidation"/>
    <property type="evidence" value="ECO:0007669"/>
    <property type="project" value="UniProtKB-UniPathway"/>
</dbReference>
<protein>
    <recommendedName>
        <fullName evidence="30">Peroxisomal bifunctional enzyme</fullName>
        <ecNumber evidence="8">1.1.1.35</ecNumber>
        <ecNumber evidence="7">4.2.1.17</ecNumber>
        <ecNumber evidence="6">5.3.3.8</ecNumber>
    </recommendedName>
    <alternativeName>
        <fullName evidence="31">Multifunctional enzyme 1</fullName>
    </alternativeName>
</protein>
<feature type="domain" description="3-hydroxyacyl-CoA dehydrogenase NAD binding" evidence="38">
    <location>
        <begin position="302"/>
        <end position="479"/>
    </location>
</feature>
<keyword evidence="40" id="KW-1185">Reference proteome</keyword>
<evidence type="ECO:0000256" key="27">
    <source>
        <dbReference type="ARBA" id="ARBA00036656"/>
    </source>
</evidence>
<dbReference type="Gene3D" id="3.90.226.10">
    <property type="entry name" value="2-enoyl-CoA Hydratase, Chain A, domain 1"/>
    <property type="match status" value="1"/>
</dbReference>
<evidence type="ECO:0000256" key="9">
    <source>
        <dbReference type="ARBA" id="ARBA00022832"/>
    </source>
</evidence>
<dbReference type="Pfam" id="PF00378">
    <property type="entry name" value="ECH_1"/>
    <property type="match status" value="1"/>
</dbReference>
<organism evidence="39 40">
    <name type="scientific">Ciona savignyi</name>
    <name type="common">Pacific transparent sea squirt</name>
    <dbReference type="NCBI Taxonomy" id="51511"/>
    <lineage>
        <taxon>Eukaryota</taxon>
        <taxon>Metazoa</taxon>
        <taxon>Chordata</taxon>
        <taxon>Tunicata</taxon>
        <taxon>Ascidiacea</taxon>
        <taxon>Phlebobranchia</taxon>
        <taxon>Cionidae</taxon>
        <taxon>Ciona</taxon>
    </lineage>
</organism>
<evidence type="ECO:0000256" key="23">
    <source>
        <dbReference type="ARBA" id="ARBA00036353"/>
    </source>
</evidence>
<evidence type="ECO:0000256" key="14">
    <source>
        <dbReference type="ARBA" id="ARBA00023235"/>
    </source>
</evidence>
<dbReference type="SUPFAM" id="SSF51735">
    <property type="entry name" value="NAD(P)-binding Rossmann-fold domains"/>
    <property type="match status" value="1"/>
</dbReference>
<dbReference type="InterPro" id="IPR018376">
    <property type="entry name" value="Enoyl-CoA_hyd/isom_CS"/>
</dbReference>
<evidence type="ECO:0000313" key="40">
    <source>
        <dbReference type="Proteomes" id="UP000007875"/>
    </source>
</evidence>
<keyword evidence="9" id="KW-0276">Fatty acid metabolism</keyword>
<evidence type="ECO:0000259" key="38">
    <source>
        <dbReference type="Pfam" id="PF02737"/>
    </source>
</evidence>
<dbReference type="Ensembl" id="ENSCSAVT00000001188.1">
    <property type="protein sequence ID" value="ENSCSAVP00000001175.1"/>
    <property type="gene ID" value="ENSCSAVG00000000659.1"/>
</dbReference>
<evidence type="ECO:0000256" key="36">
    <source>
        <dbReference type="RuleBase" id="RU003707"/>
    </source>
</evidence>
<evidence type="ECO:0000256" key="25">
    <source>
        <dbReference type="ARBA" id="ARBA00036472"/>
    </source>
</evidence>
<evidence type="ECO:0000256" key="13">
    <source>
        <dbReference type="ARBA" id="ARBA00023140"/>
    </source>
</evidence>
<evidence type="ECO:0000256" key="11">
    <source>
        <dbReference type="ARBA" id="ARBA00023027"/>
    </source>
</evidence>
<comment type="catalytic activity">
    <reaction evidence="18">
        <text>(3E,5Z)-octadienoyl-CoA = (2E,5Z)-octadienoyl-CoA</text>
        <dbReference type="Rhea" id="RHEA:49932"/>
        <dbReference type="ChEBI" id="CHEBI:85108"/>
        <dbReference type="ChEBI" id="CHEBI:131990"/>
    </reaction>
    <physiologicalReaction direction="right-to-left" evidence="18">
        <dbReference type="Rhea" id="RHEA:49934"/>
    </physiologicalReaction>
</comment>
<reference evidence="39" key="2">
    <citation type="submission" date="2025-08" db="UniProtKB">
        <authorList>
            <consortium name="Ensembl"/>
        </authorList>
    </citation>
    <scope>IDENTIFICATION</scope>
</reference>
<evidence type="ECO:0000256" key="16">
    <source>
        <dbReference type="ARBA" id="ARBA00023268"/>
    </source>
</evidence>
<dbReference type="InParanoid" id="H2Y777"/>
<keyword evidence="16" id="KW-0511">Multifunctional enzyme</keyword>
<dbReference type="FunFam" id="1.10.1040.50:FF:000006">
    <property type="entry name" value="Peroxisomal bifunctional enzyme"/>
    <property type="match status" value="1"/>
</dbReference>
<dbReference type="Proteomes" id="UP000007875">
    <property type="component" value="Unassembled WGS sequence"/>
</dbReference>
<comment type="catalytic activity">
    <reaction evidence="20">
        <text>a (3E)-enoyl-CoA = a 4-saturated (2E)-enoyl-CoA</text>
        <dbReference type="Rhea" id="RHEA:45228"/>
        <dbReference type="ChEBI" id="CHEBI:58521"/>
        <dbReference type="ChEBI" id="CHEBI:85097"/>
        <dbReference type="EC" id="5.3.3.8"/>
    </reaction>
    <physiologicalReaction direction="left-to-right" evidence="20">
        <dbReference type="Rhea" id="RHEA:45229"/>
    </physiologicalReaction>
</comment>
<dbReference type="GO" id="GO:0005777">
    <property type="term" value="C:peroxisome"/>
    <property type="evidence" value="ECO:0007669"/>
    <property type="project" value="UniProtKB-SubCell"/>
</dbReference>
<dbReference type="Gene3D" id="1.10.1040.50">
    <property type="match status" value="1"/>
</dbReference>
<keyword evidence="13" id="KW-0576">Peroxisome</keyword>
<evidence type="ECO:0000256" key="26">
    <source>
        <dbReference type="ARBA" id="ARBA00036570"/>
    </source>
</evidence>
<comment type="catalytic activity">
    <reaction evidence="24">
        <text>(3S)-hydroxyhexanoyl-CoA = (2E)-hexenoyl-CoA + H2O</text>
        <dbReference type="Rhea" id="RHEA:30547"/>
        <dbReference type="ChEBI" id="CHEBI:15377"/>
        <dbReference type="ChEBI" id="CHEBI:62075"/>
        <dbReference type="ChEBI" id="CHEBI:62077"/>
    </reaction>
    <physiologicalReaction direction="right-to-left" evidence="24">
        <dbReference type="Rhea" id="RHEA:30549"/>
    </physiologicalReaction>
</comment>
<dbReference type="EC" id="5.3.3.8" evidence="6"/>
<dbReference type="Gene3D" id="3.40.50.720">
    <property type="entry name" value="NAD(P)-binding Rossmann-like Domain"/>
    <property type="match status" value="1"/>
</dbReference>
<evidence type="ECO:0000256" key="2">
    <source>
        <dbReference type="ARBA" id="ARBA00004275"/>
    </source>
</evidence>
<comment type="catalytic activity">
    <reaction evidence="25">
        <text>(2S,3S)-3-hydroxy-2-methylbutanoyl-CoA = (2E)-2-methylbut-2-enoyl-CoA + H2O</text>
        <dbReference type="Rhea" id="RHEA:31119"/>
        <dbReference type="ChEBI" id="CHEBI:15377"/>
        <dbReference type="ChEBI" id="CHEBI:57312"/>
        <dbReference type="ChEBI" id="CHEBI:57337"/>
    </reaction>
    <physiologicalReaction direction="right-to-left" evidence="25">
        <dbReference type="Rhea" id="RHEA:31121"/>
    </physiologicalReaction>
</comment>
<comment type="catalytic activity">
    <reaction evidence="26">
        <text>(3E,5Z)-tetradecadienoyl-CoA = (2E,5Z)-tetradecadienoyl-CoA</text>
        <dbReference type="Rhea" id="RHEA:47464"/>
        <dbReference type="ChEBI" id="CHEBI:71586"/>
        <dbReference type="ChEBI" id="CHEBI:87701"/>
    </reaction>
    <physiologicalReaction direction="right-to-left" evidence="26">
        <dbReference type="Rhea" id="RHEA:47466"/>
    </physiologicalReaction>
</comment>
<evidence type="ECO:0000256" key="32">
    <source>
        <dbReference type="ARBA" id="ARBA00047613"/>
    </source>
</evidence>
<dbReference type="Pfam" id="PF00725">
    <property type="entry name" value="3HCDH"/>
    <property type="match status" value="2"/>
</dbReference>
<dbReference type="InterPro" id="IPR001753">
    <property type="entry name" value="Enoyl-CoA_hydra/iso"/>
</dbReference>
<evidence type="ECO:0000256" key="1">
    <source>
        <dbReference type="ARBA" id="ARBA00000469"/>
    </source>
</evidence>
<dbReference type="eggNOG" id="KOG1683">
    <property type="taxonomic scope" value="Eukaryota"/>
</dbReference>
<comment type="catalytic activity">
    <reaction evidence="28">
        <text>(2E)-hexadecenedioyl-CoA + H2O = (3S)-hydroxyhexadecanedioyl-CoA</text>
        <dbReference type="Rhea" id="RHEA:40259"/>
        <dbReference type="ChEBI" id="CHEBI:15377"/>
        <dbReference type="ChEBI" id="CHEBI:77075"/>
        <dbReference type="ChEBI" id="CHEBI:77080"/>
    </reaction>
    <physiologicalReaction direction="left-to-right" evidence="28">
        <dbReference type="Rhea" id="RHEA:40260"/>
    </physiologicalReaction>
</comment>
<dbReference type="GO" id="GO:0004165">
    <property type="term" value="F:delta(3)-delta(2)-enoyl-CoA isomerase activity"/>
    <property type="evidence" value="ECO:0007669"/>
    <property type="project" value="UniProtKB-EC"/>
</dbReference>
<dbReference type="InterPro" id="IPR029045">
    <property type="entry name" value="ClpP/crotonase-like_dom_sf"/>
</dbReference>
<comment type="catalytic activity">
    <reaction evidence="19">
        <text>a 4-saturated-(3S)-3-hydroxyacyl-CoA = a (3E)-enoyl-CoA + H2O</text>
        <dbReference type="Rhea" id="RHEA:20724"/>
        <dbReference type="ChEBI" id="CHEBI:15377"/>
        <dbReference type="ChEBI" id="CHEBI:58521"/>
        <dbReference type="ChEBI" id="CHEBI:137480"/>
        <dbReference type="EC" id="4.2.1.17"/>
    </reaction>
    <physiologicalReaction direction="left-to-right" evidence="19">
        <dbReference type="Rhea" id="RHEA:20725"/>
    </physiologicalReaction>
</comment>
<evidence type="ECO:0000256" key="7">
    <source>
        <dbReference type="ARBA" id="ARBA00012076"/>
    </source>
</evidence>
<dbReference type="CDD" id="cd06558">
    <property type="entry name" value="crotonase-like"/>
    <property type="match status" value="1"/>
</dbReference>
<feature type="domain" description="3-hydroxyacyl-CoA dehydrogenase C-terminal" evidence="37">
    <location>
        <begin position="621"/>
        <end position="707"/>
    </location>
</feature>
<feature type="domain" description="3-hydroxyacyl-CoA dehydrogenase C-terminal" evidence="37">
    <location>
        <begin position="482"/>
        <end position="586"/>
    </location>
</feature>
<comment type="catalytic activity">
    <reaction evidence="22">
        <text>(3Z)-hexenoyl-CoA = (2E)-hexenoyl-CoA</text>
        <dbReference type="Rhea" id="RHEA:45748"/>
        <dbReference type="ChEBI" id="CHEBI:62077"/>
        <dbReference type="ChEBI" id="CHEBI:85415"/>
    </reaction>
    <physiologicalReaction direction="left-to-right" evidence="22">
        <dbReference type="Rhea" id="RHEA:45749"/>
    </physiologicalReaction>
</comment>
<evidence type="ECO:0000256" key="15">
    <source>
        <dbReference type="ARBA" id="ARBA00023239"/>
    </source>
</evidence>
<dbReference type="FunFam" id="3.40.50.720:FF:000009">
    <property type="entry name" value="Fatty oxidation complex, alpha subunit"/>
    <property type="match status" value="1"/>
</dbReference>
<dbReference type="GO" id="GO:0003857">
    <property type="term" value="F:(3S)-3-hydroxyacyl-CoA dehydrogenase (NAD+) activity"/>
    <property type="evidence" value="ECO:0007669"/>
    <property type="project" value="UniProtKB-EC"/>
</dbReference>
<evidence type="ECO:0000256" key="35">
    <source>
        <dbReference type="ARBA" id="ARBA00049448"/>
    </source>
</evidence>
<evidence type="ECO:0000259" key="37">
    <source>
        <dbReference type="Pfam" id="PF00725"/>
    </source>
</evidence>
<dbReference type="EC" id="1.1.1.35" evidence="8"/>
<evidence type="ECO:0000256" key="34">
    <source>
        <dbReference type="ARBA" id="ARBA00048911"/>
    </source>
</evidence>
<dbReference type="GO" id="GO:0070403">
    <property type="term" value="F:NAD+ binding"/>
    <property type="evidence" value="ECO:0007669"/>
    <property type="project" value="InterPro"/>
</dbReference>
<dbReference type="STRING" id="51511.ENSCSAVP00000001175"/>
<dbReference type="EC" id="4.2.1.17" evidence="7"/>
<comment type="catalytic activity">
    <reaction evidence="21">
        <text>a (3Z)-enoyl-CoA = a 4-saturated (2E)-enoyl-CoA</text>
        <dbReference type="Rhea" id="RHEA:45900"/>
        <dbReference type="ChEBI" id="CHEBI:85097"/>
        <dbReference type="ChEBI" id="CHEBI:85489"/>
        <dbReference type="EC" id="5.3.3.8"/>
    </reaction>
    <physiologicalReaction direction="left-to-right" evidence="21">
        <dbReference type="Rhea" id="RHEA:45901"/>
    </physiologicalReaction>
</comment>
<comment type="catalytic activity">
    <reaction evidence="23">
        <text>(3E)-hexenoyl-CoA = (2E)-hexenoyl-CoA</text>
        <dbReference type="Rhea" id="RHEA:45736"/>
        <dbReference type="ChEBI" id="CHEBI:62077"/>
        <dbReference type="ChEBI" id="CHEBI:84790"/>
    </reaction>
    <physiologicalReaction direction="left-to-right" evidence="23">
        <dbReference type="Rhea" id="RHEA:45737"/>
    </physiologicalReaction>
</comment>
<dbReference type="SUPFAM" id="SSF52096">
    <property type="entry name" value="ClpP/crotonase"/>
    <property type="match status" value="1"/>
</dbReference>
<evidence type="ECO:0000256" key="17">
    <source>
        <dbReference type="ARBA" id="ARBA00035760"/>
    </source>
</evidence>
<evidence type="ECO:0000256" key="8">
    <source>
        <dbReference type="ARBA" id="ARBA00013000"/>
    </source>
</evidence>
<comment type="similarity">
    <text evidence="4">In the N-terminal section; belongs to the enoyl-CoA hydratase/isomerase family.</text>
</comment>
<name>H2Y777_CIOSA</name>
<comment type="catalytic activity">
    <reaction evidence="33">
        <text>(3S)-hydroxydecanoyl-CoA + NAD(+) = 3-oxodecanoyl-CoA + NADH + H(+)</text>
        <dbReference type="Rhea" id="RHEA:31187"/>
        <dbReference type="ChEBI" id="CHEBI:15378"/>
        <dbReference type="ChEBI" id="CHEBI:57540"/>
        <dbReference type="ChEBI" id="CHEBI:57945"/>
        <dbReference type="ChEBI" id="CHEBI:62548"/>
        <dbReference type="ChEBI" id="CHEBI:62616"/>
    </reaction>
    <physiologicalReaction direction="left-to-right" evidence="33">
        <dbReference type="Rhea" id="RHEA:31188"/>
    </physiologicalReaction>
</comment>
<evidence type="ECO:0000256" key="19">
    <source>
        <dbReference type="ARBA" id="ARBA00035909"/>
    </source>
</evidence>
<comment type="subunit">
    <text evidence="5">Monomer.</text>
</comment>
<keyword evidence="10" id="KW-0560">Oxidoreductase</keyword>
<dbReference type="PANTHER" id="PTHR23309">
    <property type="entry name" value="3-HYDROXYACYL-COA DEHYROGENASE"/>
    <property type="match status" value="1"/>
</dbReference>
<comment type="catalytic activity">
    <reaction evidence="1">
        <text>(3S)-hydroxyhexadecanoyl-CoA = (2E)-hexadecenoyl-CoA + H2O</text>
        <dbReference type="Rhea" id="RHEA:31163"/>
        <dbReference type="ChEBI" id="CHEBI:15377"/>
        <dbReference type="ChEBI" id="CHEBI:61526"/>
        <dbReference type="ChEBI" id="CHEBI:62613"/>
    </reaction>
    <physiologicalReaction direction="right-to-left" evidence="1">
        <dbReference type="Rhea" id="RHEA:31165"/>
    </physiologicalReaction>
</comment>
<evidence type="ECO:0000256" key="33">
    <source>
        <dbReference type="ARBA" id="ARBA00048361"/>
    </source>
</evidence>
<sequence length="727" mass="79630">MALYSREDDVAIIAVNNPPMNALSHHVRKDLIKFLKVAEADENVTAIVLCGDGRTFPVGADIKEFHKSVSALGPTIIDIVHALEKSSKPTVAAIHGSALGGGLELALGCHYRIAMSTSKVGLPEVKLGILPGAGGTQRLPRVIGLDNAMKWIAYGHHHPAGVGASLGLIDRIVAKGGDIRRSAILFARSMVGKGLGQRRLSNVSVPDASKVEELMAKHLKEVGLRTRGALAPVVCLQVIKSSALLSYKDGLESERQGMMTLLASSESKAQIYSFFSERQVSKWNAPGIANHATAKPMQVRSIAVVGLGTMGRGIAISSLKAGKKTYVVELNSKALAAGVKYIRGYIETMKKRAQISEEQAAAMQSAIIPVSSYNGIANVDLVIEAVFENMKIKKEIFGKLDKVCKPSTILASNTSTLDIDEIASATKRPEKVAGMHFFAPAHIMLLLENIYGRKSSAETIATIMDIGKQMKKITVLVGNCVGFVGNRMYGYYTTESVFILEEAAYPEQVDKVLTDYGFAMGRFQVGDLSGNDIGYKIRTGLGITHKQQPAGTPERKRGVLRYCPLGDFLVEKGRLGLKVGKGWYKYEGSRTPIPDPEVRKIIDEYRTRHHIVPRDISSEEVLQRMLYPLINEGFKILEEGIAANPWDIDMIYQYGYAWPRHTGGPMYYAFTIGLPQVLKVIEEHWKAAGASEPHWQPSTMLTWLVENHGNPDISQWMPLMQKHKSKT</sequence>
<comment type="catalytic activity">
    <reaction evidence="17">
        <text>(3S)-hydroxydecanoyl-CoA = (2E)-decenoyl-CoA + H2O</text>
        <dbReference type="Rhea" id="RHEA:31191"/>
        <dbReference type="ChEBI" id="CHEBI:15377"/>
        <dbReference type="ChEBI" id="CHEBI:61406"/>
        <dbReference type="ChEBI" id="CHEBI:62616"/>
    </reaction>
    <physiologicalReaction direction="right-to-left" evidence="17">
        <dbReference type="Rhea" id="RHEA:31193"/>
    </physiologicalReaction>
</comment>
<comment type="subcellular location">
    <subcellularLocation>
        <location evidence="2">Peroxisome</location>
    </subcellularLocation>
</comment>
<dbReference type="InterPro" id="IPR008927">
    <property type="entry name" value="6-PGluconate_DH-like_C_sf"/>
</dbReference>
<keyword evidence="14" id="KW-0413">Isomerase</keyword>
<dbReference type="Pfam" id="PF02737">
    <property type="entry name" value="3HCDH_N"/>
    <property type="match status" value="1"/>
</dbReference>
<comment type="catalytic activity">
    <reaction evidence="27">
        <text>(3E)-decenoyl-CoA = (2E)-decenoyl-CoA</text>
        <dbReference type="Rhea" id="RHEA:45752"/>
        <dbReference type="ChEBI" id="CHEBI:61406"/>
        <dbReference type="ChEBI" id="CHEBI:84793"/>
    </reaction>
    <physiologicalReaction direction="left-to-right" evidence="27">
        <dbReference type="Rhea" id="RHEA:45753"/>
    </physiologicalReaction>
</comment>
<evidence type="ECO:0000256" key="31">
    <source>
        <dbReference type="ARBA" id="ARBA00042031"/>
    </source>
</evidence>
<dbReference type="OMA" id="YNGAAMG"/>
<dbReference type="AlphaFoldDB" id="H2Y777"/>
<dbReference type="UniPathway" id="UPA00659"/>
<dbReference type="PANTHER" id="PTHR23309:SF49">
    <property type="entry name" value="PEROXISOMAL BIFUNCTIONAL ENZYME"/>
    <property type="match status" value="1"/>
</dbReference>
<evidence type="ECO:0000256" key="20">
    <source>
        <dbReference type="ARBA" id="ARBA00035949"/>
    </source>
</evidence>
<evidence type="ECO:0000256" key="6">
    <source>
        <dbReference type="ARBA" id="ARBA00012064"/>
    </source>
</evidence>
<dbReference type="HOGENOM" id="CLU_009834_16_3_1"/>
<comment type="catalytic activity">
    <reaction evidence="35">
        <text>(3S)-hydroxyhexadecanedioyl-CoA + NAD(+) = 3-oxohexadecanedioyl-CoA + NADH + H(+)</text>
        <dbReference type="Rhea" id="RHEA:40267"/>
        <dbReference type="ChEBI" id="CHEBI:15378"/>
        <dbReference type="ChEBI" id="CHEBI:57540"/>
        <dbReference type="ChEBI" id="CHEBI:57945"/>
        <dbReference type="ChEBI" id="CHEBI:77080"/>
        <dbReference type="ChEBI" id="CHEBI:77081"/>
    </reaction>
    <physiologicalReaction direction="left-to-right" evidence="35">
        <dbReference type="Rhea" id="RHEA:40268"/>
    </physiologicalReaction>
</comment>
<keyword evidence="12" id="KW-0443">Lipid metabolism</keyword>
<keyword evidence="15" id="KW-0456">Lyase</keyword>
<dbReference type="InterPro" id="IPR006176">
    <property type="entry name" value="3-OHacyl-CoA_DH_NAD-bd"/>
</dbReference>
<dbReference type="SUPFAM" id="SSF48179">
    <property type="entry name" value="6-phosphogluconate dehydrogenase C-terminal domain-like"/>
    <property type="match status" value="2"/>
</dbReference>
<dbReference type="PROSITE" id="PS00166">
    <property type="entry name" value="ENOYL_COA_HYDRATASE"/>
    <property type="match status" value="1"/>
</dbReference>